<dbReference type="SUPFAM" id="SSF55874">
    <property type="entry name" value="ATPase domain of HSP90 chaperone/DNA topoisomerase II/histidine kinase"/>
    <property type="match status" value="1"/>
</dbReference>
<reference evidence="25" key="1">
    <citation type="journal article" date="2004" name="Environ. Microbiol.">
        <title>The genome of Desulfotalea psychrophila, a sulfate-reducing bacterium from permanently cold Arctic sediments.</title>
        <authorList>
            <person name="Rabus R."/>
            <person name="Ruepp A."/>
            <person name="Frickey T."/>
            <person name="Rattei T."/>
            <person name="Fartmann B."/>
            <person name="Stark M."/>
            <person name="Bauer M."/>
            <person name="Zibat A."/>
            <person name="Lombardot T."/>
            <person name="Becker I."/>
            <person name="Amann J."/>
            <person name="Gellner K."/>
            <person name="Teeling H."/>
            <person name="Leuschner W.D."/>
            <person name="Gloeckner F.-O."/>
            <person name="Lupas A.N."/>
            <person name="Amann R."/>
            <person name="Klenk H.-P."/>
        </authorList>
    </citation>
    <scope>NUCLEOTIDE SEQUENCE [LARGE SCALE GENOMIC DNA]</scope>
    <source>
        <strain evidence="25">DSM 12343 / LSv54</strain>
    </source>
</reference>
<dbReference type="STRING" id="177439.DP2292"/>
<evidence type="ECO:0000313" key="25">
    <source>
        <dbReference type="Proteomes" id="UP000000602"/>
    </source>
</evidence>
<evidence type="ECO:0000256" key="19">
    <source>
        <dbReference type="SAM" id="Phobius"/>
    </source>
</evidence>
<dbReference type="eggNOG" id="COG3614">
    <property type="taxonomic scope" value="Bacteria"/>
</dbReference>
<dbReference type="PROSITE" id="PS50112">
    <property type="entry name" value="PAS"/>
    <property type="match status" value="1"/>
</dbReference>
<keyword evidence="5 18" id="KW-0597">Phosphoprotein</keyword>
<dbReference type="SMART" id="SM00388">
    <property type="entry name" value="HisKA"/>
    <property type="match status" value="1"/>
</dbReference>
<dbReference type="InterPro" id="IPR003594">
    <property type="entry name" value="HATPase_dom"/>
</dbReference>
<evidence type="ECO:0000256" key="4">
    <source>
        <dbReference type="ARBA" id="ARBA00022475"/>
    </source>
</evidence>
<dbReference type="eggNOG" id="COG0784">
    <property type="taxonomic scope" value="Bacteria"/>
</dbReference>
<dbReference type="CDD" id="cd00082">
    <property type="entry name" value="HisKA"/>
    <property type="match status" value="1"/>
</dbReference>
<dbReference type="PRINTS" id="PR00344">
    <property type="entry name" value="BCTRLSENSOR"/>
</dbReference>
<dbReference type="Pfam" id="PF03924">
    <property type="entry name" value="CHASE"/>
    <property type="match status" value="1"/>
</dbReference>
<feature type="modified residue" description="4-aspartylphosphate" evidence="18">
    <location>
        <position position="816"/>
    </location>
</feature>
<dbReference type="GO" id="GO:0000155">
    <property type="term" value="F:phosphorelay sensor kinase activity"/>
    <property type="evidence" value="ECO:0007669"/>
    <property type="project" value="InterPro"/>
</dbReference>
<dbReference type="Gene3D" id="1.10.287.130">
    <property type="match status" value="1"/>
</dbReference>
<feature type="domain" description="Response regulatory" evidence="21">
    <location>
        <begin position="767"/>
        <end position="885"/>
    </location>
</feature>
<keyword evidence="9" id="KW-0418">Kinase</keyword>
<dbReference type="InterPro" id="IPR042240">
    <property type="entry name" value="CHASE_sf"/>
</dbReference>
<keyword evidence="25" id="KW-1185">Reference proteome</keyword>
<evidence type="ECO:0000259" key="21">
    <source>
        <dbReference type="PROSITE" id="PS50110"/>
    </source>
</evidence>
<keyword evidence="4" id="KW-1003">Cell membrane</keyword>
<dbReference type="InterPro" id="IPR008207">
    <property type="entry name" value="Sig_transdc_His_kin_Hpt_dom"/>
</dbReference>
<dbReference type="InterPro" id="IPR001789">
    <property type="entry name" value="Sig_transdc_resp-reg_receiver"/>
</dbReference>
<dbReference type="Pfam" id="PF02518">
    <property type="entry name" value="HATPase_c"/>
    <property type="match status" value="1"/>
</dbReference>
<keyword evidence="6" id="KW-0808">Transferase</keyword>
<dbReference type="Gene3D" id="3.30.450.350">
    <property type="entry name" value="CHASE domain"/>
    <property type="match status" value="1"/>
</dbReference>
<dbReference type="SMART" id="SM00387">
    <property type="entry name" value="HATPase_c"/>
    <property type="match status" value="1"/>
</dbReference>
<evidence type="ECO:0000256" key="12">
    <source>
        <dbReference type="ARBA" id="ARBA00023012"/>
    </source>
</evidence>
<evidence type="ECO:0000256" key="7">
    <source>
        <dbReference type="ARBA" id="ARBA00022692"/>
    </source>
</evidence>
<dbReference type="SMART" id="SM00448">
    <property type="entry name" value="REC"/>
    <property type="match status" value="1"/>
</dbReference>
<evidence type="ECO:0000256" key="17">
    <source>
        <dbReference type="ARBA" id="ARBA00070616"/>
    </source>
</evidence>
<feature type="domain" description="Histidine kinase" evidence="20">
    <location>
        <begin position="520"/>
        <end position="740"/>
    </location>
</feature>
<dbReference type="Gene3D" id="3.30.450.20">
    <property type="entry name" value="PAS domain"/>
    <property type="match status" value="1"/>
</dbReference>
<dbReference type="InterPro" id="IPR036641">
    <property type="entry name" value="HPT_dom_sf"/>
</dbReference>
<organism evidence="24 25">
    <name type="scientific">Desulfotalea psychrophila (strain LSv54 / DSM 12343)</name>
    <dbReference type="NCBI Taxonomy" id="177439"/>
    <lineage>
        <taxon>Bacteria</taxon>
        <taxon>Pseudomonadati</taxon>
        <taxon>Thermodesulfobacteriota</taxon>
        <taxon>Desulfobulbia</taxon>
        <taxon>Desulfobulbales</taxon>
        <taxon>Desulfocapsaceae</taxon>
        <taxon>Desulfotalea</taxon>
    </lineage>
</organism>
<dbReference type="KEGG" id="dps:DP2292"/>
<evidence type="ECO:0000256" key="13">
    <source>
        <dbReference type="ARBA" id="ARBA00023136"/>
    </source>
</evidence>
<dbReference type="AlphaFoldDB" id="Q6AKV4"/>
<dbReference type="Pfam" id="PF00072">
    <property type="entry name" value="Response_reg"/>
    <property type="match status" value="1"/>
</dbReference>
<dbReference type="InterPro" id="IPR006189">
    <property type="entry name" value="CHASE_dom"/>
</dbReference>
<dbReference type="CDD" id="cd16922">
    <property type="entry name" value="HATPase_EvgS-ArcB-TorS-like"/>
    <property type="match status" value="1"/>
</dbReference>
<evidence type="ECO:0000256" key="3">
    <source>
        <dbReference type="ARBA" id="ARBA00012438"/>
    </source>
</evidence>
<dbReference type="PROSITE" id="PS50109">
    <property type="entry name" value="HIS_KIN"/>
    <property type="match status" value="1"/>
</dbReference>
<dbReference type="EC" id="2.7.13.3" evidence="3"/>
<dbReference type="SMART" id="SM01079">
    <property type="entry name" value="CHASE"/>
    <property type="match status" value="1"/>
</dbReference>
<evidence type="ECO:0000259" key="22">
    <source>
        <dbReference type="PROSITE" id="PS50112"/>
    </source>
</evidence>
<evidence type="ECO:0000313" key="24">
    <source>
        <dbReference type="EMBL" id="CAG37021.1"/>
    </source>
</evidence>
<feature type="transmembrane region" description="Helical" evidence="19">
    <location>
        <begin position="12"/>
        <end position="32"/>
    </location>
</feature>
<dbReference type="InterPro" id="IPR011006">
    <property type="entry name" value="CheY-like_superfamily"/>
</dbReference>
<sequence>MKEFRNGWNRASVWLTIILGLLLSGIMAYINYQQVSENTIAQFQREADRQAAAIRRDIEVDLSILTPAVAFFDASHLVERYEFRLWFQSVKVVDNSLDVLGWIPRVANSQRAKFVDEARAVGLSGFRFSELQNGKLVRAGVREKYFPVFYIEPTGVNGAAFGFDLSSEPKRRTMLMQARDSGKVTASQVIHLVQHKKKRFSFLVVAPVYQGLASTIAERRETLRGFVVAAFAVDTIGERALAQIDPGQFHIMMHIHDGAELIYPAGGKCPGEQYFKEGIRTSGLHVIREIAVAGRQWRVCLSPSEAGQIQGFPPSAMAVFIVGIVLTVLLALQFRNNALRTSEIEWQVAEKTAQLRKSELRAEAIIDKAVIPIITIDETGIVQSFNRSAEKMFGYGPEEIIGRNVRMLMPEPHRSSHNKYVDHYLKTGRMKAIGVGNKLTGVRKDGVEFPMHLSVSEVRLEKRIFVGMVVDLSEINRAEEALRKHRDNLARLVEERTYELKIAKEAAETANIAKSAFLANMSHEIRTPMNSVLGFIQITLESRLLCAELRRHLETAYSSAKGLLIIINDILDVSKLESGEFALEATCLDMPRIVQEALKTVESQAEEKGIGLDFHFDADLPHCYLGDPTRLGQVIINLVGNAIKFTKTGKITIGVRASDQGDASLHFSVADRGIGMTAEQAANIFNPFTQADISTARCYGGTGLGLTISKQLVELMGGRIWVESELGRGVTFHFTAQLPVISPCRATGVDHALTGEASSPESPRRFQILLAEDVPGNATLAQLRLEQQGHRVRHVWNGSQAVEMYKGGTFDLILMDVMMPEMDGIEATRKIRALERESKGHITIIALTASIMKEDRQRYMRAGMDAVVGKPIILEGLFATMERVVPKGIGSLNEETFPGDQARQDIDLTPLADVVDIDRGLASWRDPLVFAKSLASFADRHSADAEKIQQLLDENSKEARMISHTLKGLAGNLSLPEVARLATEINAALKAGSHEPAATLLPSLQAALKNAAVVIRKLKMPVARIATPEFDSKAVSSLLQELLIMLDQDDPVVAEPGLSKLGEYLTQDDMINIRRAIDAFDFARAKSQTRILAERLGIQLEG</sequence>
<keyword evidence="11 19" id="KW-1133">Transmembrane helix</keyword>
<dbReference type="InterPro" id="IPR000014">
    <property type="entry name" value="PAS"/>
</dbReference>
<evidence type="ECO:0000256" key="1">
    <source>
        <dbReference type="ARBA" id="ARBA00000085"/>
    </source>
</evidence>
<dbReference type="OrthoDB" id="9758705at2"/>
<dbReference type="InterPro" id="IPR035965">
    <property type="entry name" value="PAS-like_dom_sf"/>
</dbReference>
<evidence type="ECO:0000256" key="15">
    <source>
        <dbReference type="ARBA" id="ARBA00064003"/>
    </source>
</evidence>
<comment type="catalytic activity">
    <reaction evidence="1">
        <text>ATP + protein L-histidine = ADP + protein N-phospho-L-histidine.</text>
        <dbReference type="EC" id="2.7.13.3"/>
    </reaction>
</comment>
<dbReference type="FunFam" id="3.30.565.10:FF:000010">
    <property type="entry name" value="Sensor histidine kinase RcsC"/>
    <property type="match status" value="1"/>
</dbReference>
<keyword evidence="12" id="KW-0902">Two-component regulatory system</keyword>
<dbReference type="CDD" id="cd17546">
    <property type="entry name" value="REC_hyHK_CKI1_RcsC-like"/>
    <property type="match status" value="1"/>
</dbReference>
<evidence type="ECO:0000256" key="10">
    <source>
        <dbReference type="ARBA" id="ARBA00022840"/>
    </source>
</evidence>
<dbReference type="Pfam" id="PF00512">
    <property type="entry name" value="HisKA"/>
    <property type="match status" value="1"/>
</dbReference>
<comment type="subcellular location">
    <subcellularLocation>
        <location evidence="2">Cell membrane</location>
        <topology evidence="2">Multi-pass membrane protein</topology>
    </subcellularLocation>
</comment>
<evidence type="ECO:0000256" key="9">
    <source>
        <dbReference type="ARBA" id="ARBA00022777"/>
    </source>
</evidence>
<dbReference type="SUPFAM" id="SSF47384">
    <property type="entry name" value="Homodimeric domain of signal transducing histidine kinase"/>
    <property type="match status" value="1"/>
</dbReference>
<dbReference type="eggNOG" id="COG5002">
    <property type="taxonomic scope" value="Bacteria"/>
</dbReference>
<evidence type="ECO:0000256" key="11">
    <source>
        <dbReference type="ARBA" id="ARBA00022989"/>
    </source>
</evidence>
<dbReference type="SUPFAM" id="SSF47226">
    <property type="entry name" value="Histidine-containing phosphotransfer domain, HPT domain"/>
    <property type="match status" value="1"/>
</dbReference>
<comment type="subunit">
    <text evidence="15">At low DSF concentrations, interacts with RpfF.</text>
</comment>
<protein>
    <recommendedName>
        <fullName evidence="17">Sensor protein FixL</fullName>
        <ecNumber evidence="3">2.7.13.3</ecNumber>
    </recommendedName>
    <alternativeName>
        <fullName evidence="16">Sensory/regulatory protein RpfC</fullName>
    </alternativeName>
</protein>
<dbReference type="GO" id="GO:0005524">
    <property type="term" value="F:ATP binding"/>
    <property type="evidence" value="ECO:0007669"/>
    <property type="project" value="UniProtKB-KW"/>
</dbReference>
<dbReference type="InterPro" id="IPR036890">
    <property type="entry name" value="HATPase_C_sf"/>
</dbReference>
<evidence type="ECO:0000259" key="20">
    <source>
        <dbReference type="PROSITE" id="PS50109"/>
    </source>
</evidence>
<evidence type="ECO:0000256" key="8">
    <source>
        <dbReference type="ARBA" id="ARBA00022741"/>
    </source>
</evidence>
<dbReference type="PANTHER" id="PTHR45339:SF1">
    <property type="entry name" value="HYBRID SIGNAL TRANSDUCTION HISTIDINE KINASE J"/>
    <property type="match status" value="1"/>
</dbReference>
<dbReference type="GO" id="GO:0005886">
    <property type="term" value="C:plasma membrane"/>
    <property type="evidence" value="ECO:0007669"/>
    <property type="project" value="UniProtKB-SubCell"/>
</dbReference>
<dbReference type="CDD" id="cd00130">
    <property type="entry name" value="PAS"/>
    <property type="match status" value="1"/>
</dbReference>
<dbReference type="SUPFAM" id="SSF52172">
    <property type="entry name" value="CheY-like"/>
    <property type="match status" value="1"/>
</dbReference>
<accession>Q6AKV4</accession>
<evidence type="ECO:0000256" key="6">
    <source>
        <dbReference type="ARBA" id="ARBA00022679"/>
    </source>
</evidence>
<dbReference type="Gene3D" id="3.30.565.10">
    <property type="entry name" value="Histidine kinase-like ATPase, C-terminal domain"/>
    <property type="match status" value="1"/>
</dbReference>
<comment type="function">
    <text evidence="14">Putative oxygen sensor; modulates the activity of FixJ, a transcriptional activator of nitrogen fixation fixK gene. FixL probably acts as a kinase that phosphorylates FixJ.</text>
</comment>
<keyword evidence="7 19" id="KW-0812">Transmembrane</keyword>
<dbReference type="SMART" id="SM00091">
    <property type="entry name" value="PAS"/>
    <property type="match status" value="1"/>
</dbReference>
<dbReference type="HOGENOM" id="CLU_282962_0_0_7"/>
<dbReference type="InterPro" id="IPR004358">
    <property type="entry name" value="Sig_transdc_His_kin-like_C"/>
</dbReference>
<dbReference type="Gene3D" id="1.20.120.160">
    <property type="entry name" value="HPT domain"/>
    <property type="match status" value="1"/>
</dbReference>
<keyword evidence="8" id="KW-0547">Nucleotide-binding</keyword>
<evidence type="ECO:0000256" key="5">
    <source>
        <dbReference type="ARBA" id="ARBA00022553"/>
    </source>
</evidence>
<evidence type="ECO:0000256" key="14">
    <source>
        <dbReference type="ARBA" id="ARBA00059827"/>
    </source>
</evidence>
<dbReference type="GO" id="GO:0006355">
    <property type="term" value="P:regulation of DNA-templated transcription"/>
    <property type="evidence" value="ECO:0007669"/>
    <property type="project" value="InterPro"/>
</dbReference>
<dbReference type="PANTHER" id="PTHR45339">
    <property type="entry name" value="HYBRID SIGNAL TRANSDUCTION HISTIDINE KINASE J"/>
    <property type="match status" value="1"/>
</dbReference>
<dbReference type="Gene3D" id="3.40.50.2300">
    <property type="match status" value="1"/>
</dbReference>
<proteinExistence type="predicted"/>
<evidence type="ECO:0000256" key="2">
    <source>
        <dbReference type="ARBA" id="ARBA00004651"/>
    </source>
</evidence>
<dbReference type="InterPro" id="IPR013767">
    <property type="entry name" value="PAS_fold"/>
</dbReference>
<dbReference type="RefSeq" id="WP_011189533.1">
    <property type="nucleotide sequence ID" value="NC_006138.1"/>
</dbReference>
<dbReference type="Pfam" id="PF00989">
    <property type="entry name" value="PAS"/>
    <property type="match status" value="1"/>
</dbReference>
<evidence type="ECO:0000256" key="16">
    <source>
        <dbReference type="ARBA" id="ARBA00068150"/>
    </source>
</evidence>
<dbReference type="eggNOG" id="COG2198">
    <property type="taxonomic scope" value="Bacteria"/>
</dbReference>
<dbReference type="PROSITE" id="PS50839">
    <property type="entry name" value="CHASE"/>
    <property type="match status" value="1"/>
</dbReference>
<evidence type="ECO:0000256" key="18">
    <source>
        <dbReference type="PROSITE-ProRule" id="PRU00169"/>
    </source>
</evidence>
<keyword evidence="10" id="KW-0067">ATP-binding</keyword>
<dbReference type="SUPFAM" id="SSF55785">
    <property type="entry name" value="PYP-like sensor domain (PAS domain)"/>
    <property type="match status" value="1"/>
</dbReference>
<gene>
    <name evidence="24" type="ordered locus">DP2292</name>
</gene>
<dbReference type="FunFam" id="1.10.287.130:FF:000002">
    <property type="entry name" value="Two-component osmosensing histidine kinase"/>
    <property type="match status" value="1"/>
</dbReference>
<dbReference type="PROSITE" id="PS50110">
    <property type="entry name" value="RESPONSE_REGULATORY"/>
    <property type="match status" value="1"/>
</dbReference>
<dbReference type="InterPro" id="IPR036097">
    <property type="entry name" value="HisK_dim/P_sf"/>
</dbReference>
<dbReference type="FunFam" id="3.30.450.20:FF:000060">
    <property type="entry name" value="Sensor protein FixL"/>
    <property type="match status" value="1"/>
</dbReference>
<feature type="domain" description="CHASE" evidence="23">
    <location>
        <begin position="74"/>
        <end position="244"/>
    </location>
</feature>
<feature type="domain" description="PAS" evidence="22">
    <location>
        <begin position="358"/>
        <end position="428"/>
    </location>
</feature>
<dbReference type="Proteomes" id="UP000000602">
    <property type="component" value="Chromosome"/>
</dbReference>
<dbReference type="NCBIfam" id="TIGR00229">
    <property type="entry name" value="sensory_box"/>
    <property type="match status" value="1"/>
</dbReference>
<dbReference type="InterPro" id="IPR005467">
    <property type="entry name" value="His_kinase_dom"/>
</dbReference>
<dbReference type="Pfam" id="PF01627">
    <property type="entry name" value="Hpt"/>
    <property type="match status" value="1"/>
</dbReference>
<name>Q6AKV4_DESPS</name>
<dbReference type="InterPro" id="IPR003661">
    <property type="entry name" value="HisK_dim/P_dom"/>
</dbReference>
<dbReference type="EMBL" id="CR522870">
    <property type="protein sequence ID" value="CAG37021.1"/>
    <property type="molecule type" value="Genomic_DNA"/>
</dbReference>
<evidence type="ECO:0000259" key="23">
    <source>
        <dbReference type="PROSITE" id="PS50839"/>
    </source>
</evidence>
<keyword evidence="13 19" id="KW-0472">Membrane</keyword>